<evidence type="ECO:0000313" key="5">
    <source>
        <dbReference type="Proteomes" id="UP000235786"/>
    </source>
</evidence>
<dbReference type="Pfam" id="PF00172">
    <property type="entry name" value="Zn_clus"/>
    <property type="match status" value="1"/>
</dbReference>
<evidence type="ECO:0000256" key="1">
    <source>
        <dbReference type="ARBA" id="ARBA00023242"/>
    </source>
</evidence>
<dbReference type="AlphaFoldDB" id="A0A2J6RD00"/>
<dbReference type="SUPFAM" id="SSF57701">
    <property type="entry name" value="Zn2/Cys6 DNA-binding domain"/>
    <property type="match status" value="1"/>
</dbReference>
<evidence type="ECO:0000259" key="3">
    <source>
        <dbReference type="PROSITE" id="PS50048"/>
    </source>
</evidence>
<dbReference type="EMBL" id="KZ613951">
    <property type="protein sequence ID" value="PMD36385.1"/>
    <property type="molecule type" value="Genomic_DNA"/>
</dbReference>
<evidence type="ECO:0000256" key="2">
    <source>
        <dbReference type="SAM" id="MobiDB-lite"/>
    </source>
</evidence>
<dbReference type="InterPro" id="IPR053157">
    <property type="entry name" value="Sterol_Uptake_Regulator"/>
</dbReference>
<feature type="region of interest" description="Disordered" evidence="2">
    <location>
        <begin position="46"/>
        <end position="69"/>
    </location>
</feature>
<reference evidence="4 5" key="1">
    <citation type="submission" date="2016-04" db="EMBL/GenBank/DDBJ databases">
        <title>A degradative enzymes factory behind the ericoid mycorrhizal symbiosis.</title>
        <authorList>
            <consortium name="DOE Joint Genome Institute"/>
            <person name="Martino E."/>
            <person name="Morin E."/>
            <person name="Grelet G."/>
            <person name="Kuo A."/>
            <person name="Kohler A."/>
            <person name="Daghino S."/>
            <person name="Barry K."/>
            <person name="Choi C."/>
            <person name="Cichocki N."/>
            <person name="Clum A."/>
            <person name="Copeland A."/>
            <person name="Hainaut M."/>
            <person name="Haridas S."/>
            <person name="Labutti K."/>
            <person name="Lindquist E."/>
            <person name="Lipzen A."/>
            <person name="Khouja H.-R."/>
            <person name="Murat C."/>
            <person name="Ohm R."/>
            <person name="Olson A."/>
            <person name="Spatafora J."/>
            <person name="Veneault-Fourrey C."/>
            <person name="Henrissat B."/>
            <person name="Grigoriev I."/>
            <person name="Martin F."/>
            <person name="Perotto S."/>
        </authorList>
    </citation>
    <scope>NUCLEOTIDE SEQUENCE [LARGE SCALE GENOMIC DNA]</scope>
    <source>
        <strain evidence="4 5">F</strain>
    </source>
</reference>
<dbReference type="OrthoDB" id="5386330at2759"/>
<dbReference type="SMART" id="SM00066">
    <property type="entry name" value="GAL4"/>
    <property type="match status" value="1"/>
</dbReference>
<dbReference type="GO" id="GO:0001228">
    <property type="term" value="F:DNA-binding transcription activator activity, RNA polymerase II-specific"/>
    <property type="evidence" value="ECO:0007669"/>
    <property type="project" value="TreeGrafter"/>
</dbReference>
<dbReference type="Proteomes" id="UP000235786">
    <property type="component" value="Unassembled WGS sequence"/>
</dbReference>
<gene>
    <name evidence="4" type="ORF">L207DRAFT_434062</name>
</gene>
<dbReference type="STRING" id="1149755.A0A2J6RD00"/>
<dbReference type="Pfam" id="PF11951">
    <property type="entry name" value="Fungal_trans_2"/>
    <property type="match status" value="1"/>
</dbReference>
<dbReference type="PROSITE" id="PS50048">
    <property type="entry name" value="ZN2_CY6_FUNGAL_2"/>
    <property type="match status" value="1"/>
</dbReference>
<dbReference type="InterPro" id="IPR001138">
    <property type="entry name" value="Zn2Cys6_DnaBD"/>
</dbReference>
<accession>A0A2J6RD00</accession>
<keyword evidence="1" id="KW-0539">Nucleus</keyword>
<keyword evidence="5" id="KW-1185">Reference proteome</keyword>
<proteinExistence type="predicted"/>
<protein>
    <recommendedName>
        <fullName evidence="3">Zn(2)-C6 fungal-type domain-containing protein</fullName>
    </recommendedName>
</protein>
<dbReference type="PANTHER" id="PTHR47784:SF5">
    <property type="entry name" value="STEROL UPTAKE CONTROL PROTEIN 2"/>
    <property type="match status" value="1"/>
</dbReference>
<dbReference type="InterPro" id="IPR021858">
    <property type="entry name" value="Fun_TF"/>
</dbReference>
<dbReference type="PANTHER" id="PTHR47784">
    <property type="entry name" value="STEROL UPTAKE CONTROL PROTEIN 2"/>
    <property type="match status" value="1"/>
</dbReference>
<name>A0A2J6RD00_HYAVF</name>
<organism evidence="4 5">
    <name type="scientific">Hyaloscypha variabilis (strain UAMH 11265 / GT02V1 / F)</name>
    <name type="common">Meliniomyces variabilis</name>
    <dbReference type="NCBI Taxonomy" id="1149755"/>
    <lineage>
        <taxon>Eukaryota</taxon>
        <taxon>Fungi</taxon>
        <taxon>Dikarya</taxon>
        <taxon>Ascomycota</taxon>
        <taxon>Pezizomycotina</taxon>
        <taxon>Leotiomycetes</taxon>
        <taxon>Helotiales</taxon>
        <taxon>Hyaloscyphaceae</taxon>
        <taxon>Hyaloscypha</taxon>
        <taxon>Hyaloscypha variabilis</taxon>
    </lineage>
</organism>
<sequence>MQATRRHHQKSRTGCMTCKQKKIKCDELKPACQYCILRSIPCTYPSPKSSSPNPNHGPRTPNGQITNSLGVSTPSVSSPFISTPLTSATPLALSSCHPAVGAQWSLSDLELLHFYTASTSLTFSNVPARRHVWQYVVPQIAFSHDFLLHGLLALAALHLSRISPKRKDSLWASASTHHAIALPMFRSAVESINSLNRHACSAFGVLVTVYEWASTEHTSNLFFANAEYSTEASTIEWVQLLRGSAKIVSCYYEEVAKGPLEPVLRWDNTAELEAEANPAESAKFSALEQLWDSTRVPVTAAEVDSLQEALRWLKIIYTMMTTPSSNNDPASAALSWPARVPEHYLSMVSERQPAALILLTHFCLLLNKVEDFWWIRGMSRRLLQEIHQTLGAEWETWIAWPLQDLVLSEFKQQSSLKAIQT</sequence>
<dbReference type="PROSITE" id="PS00463">
    <property type="entry name" value="ZN2_CY6_FUNGAL_1"/>
    <property type="match status" value="1"/>
</dbReference>
<dbReference type="CDD" id="cd00067">
    <property type="entry name" value="GAL4"/>
    <property type="match status" value="1"/>
</dbReference>
<dbReference type="Gene3D" id="4.10.240.10">
    <property type="entry name" value="Zn(2)-C6 fungal-type DNA-binding domain"/>
    <property type="match status" value="1"/>
</dbReference>
<dbReference type="GO" id="GO:0008270">
    <property type="term" value="F:zinc ion binding"/>
    <property type="evidence" value="ECO:0007669"/>
    <property type="project" value="InterPro"/>
</dbReference>
<dbReference type="InterPro" id="IPR036864">
    <property type="entry name" value="Zn2-C6_fun-type_DNA-bd_sf"/>
</dbReference>
<dbReference type="PRINTS" id="PR00755">
    <property type="entry name" value="AFLATOXINBRP"/>
</dbReference>
<feature type="domain" description="Zn(2)-C6 fungal-type" evidence="3">
    <location>
        <begin position="14"/>
        <end position="44"/>
    </location>
</feature>
<evidence type="ECO:0000313" key="4">
    <source>
        <dbReference type="EMBL" id="PMD36385.1"/>
    </source>
</evidence>